<dbReference type="PANTHER" id="PTHR30086:SF21">
    <property type="entry name" value="TRANSPORT PROTEIN"/>
    <property type="match status" value="1"/>
</dbReference>
<dbReference type="RefSeq" id="WP_155694874.1">
    <property type="nucleotide sequence ID" value="NZ_WOCD01000002.1"/>
</dbReference>
<evidence type="ECO:0000256" key="5">
    <source>
        <dbReference type="ARBA" id="ARBA00023136"/>
    </source>
</evidence>
<protein>
    <submittedName>
        <fullName evidence="7">LysE family translocator</fullName>
    </submittedName>
</protein>
<proteinExistence type="predicted"/>
<feature type="transmembrane region" description="Helical" evidence="6">
    <location>
        <begin position="159"/>
        <end position="177"/>
    </location>
</feature>
<name>A0A6N8F6G1_9GAMM</name>
<feature type="transmembrane region" description="Helical" evidence="6">
    <location>
        <begin position="74"/>
        <end position="95"/>
    </location>
</feature>
<feature type="transmembrane region" description="Helical" evidence="6">
    <location>
        <begin position="42"/>
        <end position="68"/>
    </location>
</feature>
<dbReference type="Proteomes" id="UP000439994">
    <property type="component" value="Unassembled WGS sequence"/>
</dbReference>
<keyword evidence="2" id="KW-1003">Cell membrane</keyword>
<comment type="caution">
    <text evidence="7">The sequence shown here is derived from an EMBL/GenBank/DDBJ whole genome shotgun (WGS) entry which is preliminary data.</text>
</comment>
<dbReference type="GO" id="GO:0015171">
    <property type="term" value="F:amino acid transmembrane transporter activity"/>
    <property type="evidence" value="ECO:0007669"/>
    <property type="project" value="TreeGrafter"/>
</dbReference>
<feature type="transmembrane region" description="Helical" evidence="6">
    <location>
        <begin position="189"/>
        <end position="209"/>
    </location>
</feature>
<organism evidence="7 8">
    <name type="scientific">Psychrosphaera haliotis</name>
    <dbReference type="NCBI Taxonomy" id="555083"/>
    <lineage>
        <taxon>Bacteria</taxon>
        <taxon>Pseudomonadati</taxon>
        <taxon>Pseudomonadota</taxon>
        <taxon>Gammaproteobacteria</taxon>
        <taxon>Alteromonadales</taxon>
        <taxon>Pseudoalteromonadaceae</taxon>
        <taxon>Psychrosphaera</taxon>
    </lineage>
</organism>
<gene>
    <name evidence="7" type="ORF">GNP35_04405</name>
</gene>
<evidence type="ECO:0000256" key="6">
    <source>
        <dbReference type="SAM" id="Phobius"/>
    </source>
</evidence>
<feature type="transmembrane region" description="Helical" evidence="6">
    <location>
        <begin position="6"/>
        <end position="30"/>
    </location>
</feature>
<feature type="transmembrane region" description="Helical" evidence="6">
    <location>
        <begin position="135"/>
        <end position="153"/>
    </location>
</feature>
<dbReference type="AlphaFoldDB" id="A0A6N8F6G1"/>
<dbReference type="Pfam" id="PF01810">
    <property type="entry name" value="LysE"/>
    <property type="match status" value="1"/>
</dbReference>
<evidence type="ECO:0000256" key="1">
    <source>
        <dbReference type="ARBA" id="ARBA00004651"/>
    </source>
</evidence>
<dbReference type="GO" id="GO:0005886">
    <property type="term" value="C:plasma membrane"/>
    <property type="evidence" value="ECO:0007669"/>
    <property type="project" value="UniProtKB-SubCell"/>
</dbReference>
<keyword evidence="5 6" id="KW-0472">Membrane</keyword>
<dbReference type="PANTHER" id="PTHR30086">
    <property type="entry name" value="ARGININE EXPORTER PROTEIN ARGO"/>
    <property type="match status" value="1"/>
</dbReference>
<evidence type="ECO:0000313" key="8">
    <source>
        <dbReference type="Proteomes" id="UP000439994"/>
    </source>
</evidence>
<keyword evidence="8" id="KW-1185">Reference proteome</keyword>
<evidence type="ECO:0000256" key="4">
    <source>
        <dbReference type="ARBA" id="ARBA00022989"/>
    </source>
</evidence>
<dbReference type="PIRSF" id="PIRSF006324">
    <property type="entry name" value="LeuE"/>
    <property type="match status" value="1"/>
</dbReference>
<comment type="subcellular location">
    <subcellularLocation>
        <location evidence="1">Cell membrane</location>
        <topology evidence="1">Multi-pass membrane protein</topology>
    </subcellularLocation>
</comment>
<dbReference type="OrthoDB" id="581870at2"/>
<evidence type="ECO:0000256" key="2">
    <source>
        <dbReference type="ARBA" id="ARBA00022475"/>
    </source>
</evidence>
<dbReference type="InterPro" id="IPR001123">
    <property type="entry name" value="LeuE-type"/>
</dbReference>
<sequence length="220" mass="23885">MDLTKYALEFATIAIAHIFAVASPGPDFAIVMKHSIQYGKRAALITSVGVGTAIFIHVAYALAGIGLIINATPWLYDVLIVIASLFLINIGLSAIRSKAHLQTNSESQMKVTSISDKKAFALGFMTNGLNPKATLFFLSLFTVVVSLETPLIIKGAYGVYLAIATTAWFCCLSLVLSKESVRKLFSKNAYLFDRVMGWVLILLAINILISEFGSRIIGLF</sequence>
<keyword evidence="4 6" id="KW-1133">Transmembrane helix</keyword>
<reference evidence="7 8" key="1">
    <citation type="submission" date="2019-11" db="EMBL/GenBank/DDBJ databases">
        <title>P. haliotis isolates from Z. marina roots.</title>
        <authorList>
            <person name="Cohen M."/>
            <person name="Jospin G."/>
            <person name="Eisen J.A."/>
            <person name="Coil D.A."/>
        </authorList>
    </citation>
    <scope>NUCLEOTIDE SEQUENCE [LARGE SCALE GENOMIC DNA]</scope>
    <source>
        <strain evidence="7 8">UCD-MCMsp1aY</strain>
    </source>
</reference>
<evidence type="ECO:0000313" key="7">
    <source>
        <dbReference type="EMBL" id="MUH71788.1"/>
    </source>
</evidence>
<dbReference type="EMBL" id="WOCD01000002">
    <property type="protein sequence ID" value="MUH71788.1"/>
    <property type="molecule type" value="Genomic_DNA"/>
</dbReference>
<evidence type="ECO:0000256" key="3">
    <source>
        <dbReference type="ARBA" id="ARBA00022692"/>
    </source>
</evidence>
<keyword evidence="3 6" id="KW-0812">Transmembrane</keyword>
<accession>A0A6N8F6G1</accession>